<comment type="caution">
    <text evidence="8">The sequence shown here is derived from an EMBL/GenBank/DDBJ whole genome shotgun (WGS) entry which is preliminary data.</text>
</comment>
<reference evidence="8 10" key="1">
    <citation type="submission" date="2019-07" db="EMBL/GenBank/DDBJ databases">
        <title>Whole genome shotgun sequence of Clostridium butyricum NBRC 3858.</title>
        <authorList>
            <person name="Hosoyama A."/>
            <person name="Uohara A."/>
            <person name="Ohji S."/>
            <person name="Ichikawa N."/>
        </authorList>
    </citation>
    <scope>NUCLEOTIDE SEQUENCE [LARGE SCALE GENOMIC DNA]</scope>
    <source>
        <strain evidence="8 10">NBRC 3858</strain>
    </source>
</reference>
<dbReference type="InterPro" id="IPR032836">
    <property type="entry name" value="DsrE2-like"/>
</dbReference>
<dbReference type="Proteomes" id="UP000321089">
    <property type="component" value="Unassembled WGS sequence"/>
</dbReference>
<dbReference type="PRINTS" id="PR00411">
    <property type="entry name" value="PNDRDTASEI"/>
</dbReference>
<reference evidence="9 11" key="2">
    <citation type="submission" date="2020-01" db="EMBL/GenBank/DDBJ databases">
        <title>Genome sequence of a 1,3-propanediol producer, Clostridium butyricum S3.</title>
        <authorList>
            <person name="Zhou J."/>
        </authorList>
    </citation>
    <scope>NUCLEOTIDE SEQUENCE [LARGE SCALE GENOMIC DNA]</scope>
    <source>
        <strain evidence="9 11">S3</strain>
    </source>
</reference>
<dbReference type="Gene3D" id="3.30.110.40">
    <property type="entry name" value="TusA-like domain"/>
    <property type="match status" value="1"/>
</dbReference>
<dbReference type="PANTHER" id="PTHR43429:SF1">
    <property type="entry name" value="NAD(P)H SULFUR OXIDOREDUCTASE (COA-DEPENDENT)"/>
    <property type="match status" value="1"/>
</dbReference>
<evidence type="ECO:0000313" key="10">
    <source>
        <dbReference type="Proteomes" id="UP000321089"/>
    </source>
</evidence>
<evidence type="ECO:0000313" key="9">
    <source>
        <dbReference type="EMBL" id="NAS17226.1"/>
    </source>
</evidence>
<dbReference type="PRINTS" id="PR00368">
    <property type="entry name" value="FADPNR"/>
</dbReference>
<sequence>MSKKIIIVGGVAGGASTAARLRRLDEKAEIIMFEKGEYISFANCGLPYYIGEIINEREKLIVQTVEEMSSKFNIDIRNLSEVIKIDKENNKVTVKNLKSNEIYEESYDTLVLSPGASPIKPPIPGIQECNNLYTLRNIPDTDKIKAYVDNEKPKKAVVIGGGFIGLEMAENLRERGLDITLVEASSQVMAPLDAEMADIIHDVLIDNGVKLILNDGVKEFKSNGKKVILSSGKEVYTDLIILSIGVRPETSIAKEAGIYVNERGGIIVDDHMKTSVDNIYALGDAVEIMDFVNKKPAMIPLAWPANRQGRIVADNICGRDSSYKGSLGSAVAKIFDYTVATTGNNEKTLKRLGMDYKAVHIHPGSHAGYYPGSFPIAFKMLFNPKDGKILGAQGVGMDGVEKRIDILATAIKGNLNVFDLQDVEPCYAPPYNSAKDPVNMLGYYASNIIDGLVDIIEYDKIDSLNKDKSVIVDVREEFELVTGTFENSINIPLGQLRERINEIPKDKQIYVTCQVGQRGYVASRILKEYGINAINIDGGMKTYLYVKRAEESIKNQFTKKDEDNIKEEVAAMNLEDLDITEINAKVTLNACGLQCPGPIRRVFEEINKMNEGEVLEVKASDPGFSKDIKSWCEKTNNTLLKSEFDKKNKNFVAVIQKGAKKKETSAVQAVDKNGATLVVFSGDFDKAIASFIIATGAASMGKDVTMFFTFWGLNILKKKGKAKVNKDTMEKMFDVMLPSHAGKLPLSQMNMMGMGPAMIKQIMKKHNVDDLETLITNAINMGVRVVACAMSMDLMGIKNEEFIDGVEIGGVASYLGAADDSGLNLFI</sequence>
<dbReference type="NCBIfam" id="NF010037">
    <property type="entry name" value="PRK13512.1"/>
    <property type="match status" value="1"/>
</dbReference>
<dbReference type="InterPro" id="IPR036868">
    <property type="entry name" value="TusA-like_sf"/>
</dbReference>
<accession>A0A512TN29</accession>
<dbReference type="InterPro" id="IPR001763">
    <property type="entry name" value="Rhodanese-like_dom"/>
</dbReference>
<dbReference type="InterPro" id="IPR036873">
    <property type="entry name" value="Rhodanese-like_dom_sf"/>
</dbReference>
<comment type="cofactor">
    <cofactor evidence="1">
        <name>FAD</name>
        <dbReference type="ChEBI" id="CHEBI:57692"/>
    </cofactor>
</comment>
<dbReference type="PROSITE" id="PS50206">
    <property type="entry name" value="RHODANESE_3"/>
    <property type="match status" value="1"/>
</dbReference>
<protein>
    <submittedName>
        <fullName evidence="8">CoA-disulfide reductase</fullName>
        <ecNumber evidence="9">1.8.1.14</ecNumber>
    </submittedName>
</protein>
<dbReference type="Pfam" id="PF13686">
    <property type="entry name" value="DrsE_2"/>
    <property type="match status" value="1"/>
</dbReference>
<evidence type="ECO:0000256" key="3">
    <source>
        <dbReference type="ARBA" id="ARBA00022630"/>
    </source>
</evidence>
<dbReference type="SMART" id="SM00450">
    <property type="entry name" value="RHOD"/>
    <property type="match status" value="1"/>
</dbReference>
<dbReference type="InterPro" id="IPR004099">
    <property type="entry name" value="Pyr_nucl-diS_OxRdtase_dimer"/>
</dbReference>
<dbReference type="EC" id="1.8.1.14" evidence="9"/>
<dbReference type="Gene3D" id="3.50.50.60">
    <property type="entry name" value="FAD/NAD(P)-binding domain"/>
    <property type="match status" value="2"/>
</dbReference>
<dbReference type="InterPro" id="IPR001455">
    <property type="entry name" value="TusA-like"/>
</dbReference>
<dbReference type="Pfam" id="PF01206">
    <property type="entry name" value="TusA"/>
    <property type="match status" value="1"/>
</dbReference>
<dbReference type="InterPro" id="IPR027396">
    <property type="entry name" value="DsrEFH-like"/>
</dbReference>
<dbReference type="SUPFAM" id="SSF55424">
    <property type="entry name" value="FAD/NAD-linked reductases, dimerisation (C-terminal) domain"/>
    <property type="match status" value="1"/>
</dbReference>
<keyword evidence="5 9" id="KW-0560">Oxidoreductase</keyword>
<dbReference type="Gene3D" id="3.40.1260.10">
    <property type="entry name" value="DsrEFH-like"/>
    <property type="match status" value="1"/>
</dbReference>
<dbReference type="SUPFAM" id="SSF52821">
    <property type="entry name" value="Rhodanese/Cell cycle control phosphatase"/>
    <property type="match status" value="1"/>
</dbReference>
<keyword evidence="3" id="KW-0285">Flavoprotein</keyword>
<dbReference type="GO" id="GO:0050451">
    <property type="term" value="F:CoA-disulfide reductase (NADPH) activity"/>
    <property type="evidence" value="ECO:0007669"/>
    <property type="project" value="UniProtKB-EC"/>
</dbReference>
<dbReference type="InterPro" id="IPR036188">
    <property type="entry name" value="FAD/NAD-bd_sf"/>
</dbReference>
<evidence type="ECO:0000256" key="2">
    <source>
        <dbReference type="ARBA" id="ARBA00009130"/>
    </source>
</evidence>
<keyword evidence="6" id="KW-0676">Redox-active center</keyword>
<dbReference type="RefSeq" id="WP_146868514.1">
    <property type="nucleotide sequence ID" value="NZ_BKBC01000029.1"/>
</dbReference>
<name>A0A512TN29_CLOBU</name>
<dbReference type="Pfam" id="PF00581">
    <property type="entry name" value="Rhodanese"/>
    <property type="match status" value="1"/>
</dbReference>
<organism evidence="8 10">
    <name type="scientific">Clostridium butyricum</name>
    <dbReference type="NCBI Taxonomy" id="1492"/>
    <lineage>
        <taxon>Bacteria</taxon>
        <taxon>Bacillati</taxon>
        <taxon>Bacillota</taxon>
        <taxon>Clostridia</taxon>
        <taxon>Eubacteriales</taxon>
        <taxon>Clostridiaceae</taxon>
        <taxon>Clostridium</taxon>
    </lineage>
</organism>
<dbReference type="Pfam" id="PF02852">
    <property type="entry name" value="Pyr_redox_dim"/>
    <property type="match status" value="1"/>
</dbReference>
<evidence type="ECO:0000313" key="11">
    <source>
        <dbReference type="Proteomes" id="UP000474042"/>
    </source>
</evidence>
<proteinExistence type="inferred from homology"/>
<evidence type="ECO:0000256" key="6">
    <source>
        <dbReference type="ARBA" id="ARBA00023284"/>
    </source>
</evidence>
<dbReference type="EMBL" id="WOFV02000009">
    <property type="protein sequence ID" value="NAS17226.1"/>
    <property type="molecule type" value="Genomic_DNA"/>
</dbReference>
<dbReference type="EMBL" id="BKBC01000029">
    <property type="protein sequence ID" value="GEQ21664.1"/>
    <property type="molecule type" value="Genomic_DNA"/>
</dbReference>
<evidence type="ECO:0000313" key="8">
    <source>
        <dbReference type="EMBL" id="GEQ21664.1"/>
    </source>
</evidence>
<evidence type="ECO:0000256" key="1">
    <source>
        <dbReference type="ARBA" id="ARBA00001974"/>
    </source>
</evidence>
<dbReference type="PANTHER" id="PTHR43429">
    <property type="entry name" value="PYRIDINE NUCLEOTIDE-DISULFIDE OXIDOREDUCTASE DOMAIN-CONTAINING"/>
    <property type="match status" value="1"/>
</dbReference>
<dbReference type="SUPFAM" id="SSF64307">
    <property type="entry name" value="SirA-like"/>
    <property type="match status" value="1"/>
</dbReference>
<dbReference type="AlphaFoldDB" id="A0A512TN29"/>
<evidence type="ECO:0000259" key="7">
    <source>
        <dbReference type="PROSITE" id="PS50206"/>
    </source>
</evidence>
<keyword evidence="4" id="KW-0274">FAD</keyword>
<dbReference type="Proteomes" id="UP000474042">
    <property type="component" value="Unassembled WGS sequence"/>
</dbReference>
<dbReference type="Pfam" id="PF07992">
    <property type="entry name" value="Pyr_redox_2"/>
    <property type="match status" value="1"/>
</dbReference>
<dbReference type="Gene3D" id="3.40.250.10">
    <property type="entry name" value="Rhodanese-like domain"/>
    <property type="match status" value="1"/>
</dbReference>
<dbReference type="InterPro" id="IPR023753">
    <property type="entry name" value="FAD/NAD-binding_dom"/>
</dbReference>
<gene>
    <name evidence="8" type="ORF">CBU02nite_21700</name>
    <name evidence="9" type="ORF">GND98_004895</name>
</gene>
<evidence type="ECO:0000256" key="4">
    <source>
        <dbReference type="ARBA" id="ARBA00022827"/>
    </source>
</evidence>
<feature type="domain" description="Rhodanese" evidence="7">
    <location>
        <begin position="465"/>
        <end position="552"/>
    </location>
</feature>
<dbReference type="InterPro" id="IPR050260">
    <property type="entry name" value="FAD-bd_OxRdtase"/>
</dbReference>
<evidence type="ECO:0000256" key="5">
    <source>
        <dbReference type="ARBA" id="ARBA00023002"/>
    </source>
</evidence>
<dbReference type="SUPFAM" id="SSF51905">
    <property type="entry name" value="FAD/NAD(P)-binding domain"/>
    <property type="match status" value="1"/>
</dbReference>
<dbReference type="SUPFAM" id="SSF75169">
    <property type="entry name" value="DsrEFH-like"/>
    <property type="match status" value="1"/>
</dbReference>
<dbReference type="InterPro" id="IPR016156">
    <property type="entry name" value="FAD/NAD-linked_Rdtase_dimer_sf"/>
</dbReference>
<comment type="similarity">
    <text evidence="2">Belongs to the class-III pyridine nucleotide-disulfide oxidoreductase family.</text>
</comment>